<protein>
    <submittedName>
        <fullName evidence="3">Uncharacterized protein</fullName>
    </submittedName>
</protein>
<evidence type="ECO:0000313" key="3">
    <source>
        <dbReference type="WBParaSite" id="sdigi.contig57.g3159.t1"/>
    </source>
</evidence>
<organism evidence="2 3">
    <name type="scientific">Setaria digitata</name>
    <dbReference type="NCBI Taxonomy" id="48799"/>
    <lineage>
        <taxon>Eukaryota</taxon>
        <taxon>Metazoa</taxon>
        <taxon>Ecdysozoa</taxon>
        <taxon>Nematoda</taxon>
        <taxon>Chromadorea</taxon>
        <taxon>Rhabditida</taxon>
        <taxon>Spirurina</taxon>
        <taxon>Spiruromorpha</taxon>
        <taxon>Filarioidea</taxon>
        <taxon>Setariidae</taxon>
        <taxon>Setaria</taxon>
    </lineage>
</organism>
<accession>A0A915PXZ7</accession>
<name>A0A915PXZ7_9BILA</name>
<dbReference type="Proteomes" id="UP000887581">
    <property type="component" value="Unplaced"/>
</dbReference>
<keyword evidence="2" id="KW-1185">Reference proteome</keyword>
<dbReference type="WBParaSite" id="sdigi.contig57.g3159.t1">
    <property type="protein sequence ID" value="sdigi.contig57.g3159.t1"/>
    <property type="gene ID" value="sdigi.contig57.g3159"/>
</dbReference>
<reference evidence="3" key="1">
    <citation type="submission" date="2022-11" db="UniProtKB">
        <authorList>
            <consortium name="WormBaseParasite"/>
        </authorList>
    </citation>
    <scope>IDENTIFICATION</scope>
</reference>
<evidence type="ECO:0000313" key="2">
    <source>
        <dbReference type="Proteomes" id="UP000887581"/>
    </source>
</evidence>
<feature type="compositionally biased region" description="Basic and acidic residues" evidence="1">
    <location>
        <begin position="19"/>
        <end position="33"/>
    </location>
</feature>
<dbReference type="AlphaFoldDB" id="A0A915PXZ7"/>
<proteinExistence type="predicted"/>
<evidence type="ECO:0000256" key="1">
    <source>
        <dbReference type="SAM" id="MobiDB-lite"/>
    </source>
</evidence>
<feature type="region of interest" description="Disordered" evidence="1">
    <location>
        <begin position="1"/>
        <end position="33"/>
    </location>
</feature>
<sequence length="49" mass="5898">MNREWCGAGKDETEGDWDGTWRRRDQKPDCHQSRNRIFGDKKYRLQISA</sequence>